<dbReference type="GO" id="GO:0000447">
    <property type="term" value="P:endonucleolytic cleavage in ITS1 to separate SSU-rRNA from 5.8S rRNA and LSU-rRNA from tricistronic rRNA transcript (SSU-rRNA, 5.8S rRNA, LSU-rRNA)"/>
    <property type="evidence" value="ECO:0007669"/>
    <property type="project" value="TreeGrafter"/>
</dbReference>
<accession>A0AAE1G302</accession>
<feature type="region of interest" description="Disordered" evidence="3">
    <location>
        <begin position="613"/>
        <end position="633"/>
    </location>
</feature>
<protein>
    <recommendedName>
        <fullName evidence="2">Protein KRI1 homolog</fullName>
    </recommendedName>
</protein>
<feature type="compositionally biased region" description="Acidic residues" evidence="3">
    <location>
        <begin position="9"/>
        <end position="18"/>
    </location>
</feature>
<feature type="compositionally biased region" description="Basic and acidic residues" evidence="3">
    <location>
        <begin position="649"/>
        <end position="663"/>
    </location>
</feature>
<feature type="region of interest" description="Disordered" evidence="3">
    <location>
        <begin position="806"/>
        <end position="828"/>
    </location>
</feature>
<feature type="compositionally biased region" description="Acidic residues" evidence="3">
    <location>
        <begin position="58"/>
        <end position="70"/>
    </location>
</feature>
<feature type="domain" description="Kri1-like C-terminal" evidence="4">
    <location>
        <begin position="498"/>
        <end position="580"/>
    </location>
</feature>
<evidence type="ECO:0000256" key="3">
    <source>
        <dbReference type="SAM" id="MobiDB-lite"/>
    </source>
</evidence>
<sequence>MSKTKMSLFEDDDVEEGGELPINKDYAARYEKWRRGEEIEKLKNRLGDDPTLSSSDSESSDDDFVEPDNPEFDHDFLVTLGALHKKELLPKKENYFPGDYRKKKTENKKDEAMTIKDYHRHLILDYNGIPDEDDNGSCPSSKVLLEKKPATKFEDGMKSDDEDNDDDGLLASGLFKVKTDEKDKPRKLDDDAVAFVKGEITSLKNTSDKNWLEGLKEAWNSPNLPKADKWLADFFLNKRYLEDEDESTEREYNKVIIDEETLSEDENTLETMETFETKYRFRYEEPDQEFIKKYPRIIQESVRPKNEKRKLKHQALKERKLQEKELKKQEIEKLKALKYQEIRAKIERIKEASGNDDIDFGDTNLDEEFDPEAHDEAMSHMFGDDYYTQDEGTEEKPVFEYSDDDDYVINDYDDWFKEELHNTTDQVGAKDTQQKNENGEGGYFEDFNMDADYDESSHSQQQLQKIMKYDSQNKRRRRKSKFAKVLGTQKPVFDPQEKNFDSYFDEYYQLDCEDIIGGMPCRFNYRQVHPNNFGLSTEEILSAENKELNKWYSLKKLLKYDRTDDQEKLDNHMCNNRASSLKVKQRIFPSLFSRDPEEELLADQEKTRIKNLKKKLRRQRKQGKGEDLKFNNPLLKHGELHEVLNNADNKIKEKKADKVDPGKSVENPTGNRKDIFDSSTKKRKKEQVNTDDDDDVQTHAEGLESKDNQNAGTEIKKKLVDDTNELEECGKRKDAVDMPMKVKKNIVKTSHEVGTHAREMKTGGKKSRKITSKKMKRGQAMDATQTQVLPGLSDARLAAYGQNPKQLKKKARYGKSNLEEKISATFRQ</sequence>
<dbReference type="Pfam" id="PF12936">
    <property type="entry name" value="Kri1_C"/>
    <property type="match status" value="1"/>
</dbReference>
<evidence type="ECO:0000313" key="5">
    <source>
        <dbReference type="EMBL" id="KAK3885448.1"/>
    </source>
</evidence>
<feature type="region of interest" description="Disordered" evidence="3">
    <location>
        <begin position="648"/>
        <end position="733"/>
    </location>
</feature>
<evidence type="ECO:0000256" key="1">
    <source>
        <dbReference type="ARBA" id="ARBA00007473"/>
    </source>
</evidence>
<proteinExistence type="inferred from homology"/>
<feature type="compositionally biased region" description="Basic and acidic residues" evidence="3">
    <location>
        <begin position="671"/>
        <end position="680"/>
    </location>
</feature>
<dbReference type="Pfam" id="PF05178">
    <property type="entry name" value="Kri1"/>
    <property type="match status" value="1"/>
</dbReference>
<evidence type="ECO:0000259" key="4">
    <source>
        <dbReference type="Pfam" id="PF12936"/>
    </source>
</evidence>
<evidence type="ECO:0000313" key="6">
    <source>
        <dbReference type="Proteomes" id="UP001286313"/>
    </source>
</evidence>
<dbReference type="PANTHER" id="PTHR14490">
    <property type="entry name" value="ZINC FINGER, ZZ TYPE"/>
    <property type="match status" value="1"/>
</dbReference>
<feature type="compositionally biased region" description="Basic and acidic residues" evidence="3">
    <location>
        <begin position="751"/>
        <end position="762"/>
    </location>
</feature>
<keyword evidence="6" id="KW-1185">Reference proteome</keyword>
<feature type="compositionally biased region" description="Basic residues" evidence="3">
    <location>
        <begin position="613"/>
        <end position="622"/>
    </location>
</feature>
<dbReference type="PANTHER" id="PTHR14490:SF5">
    <property type="entry name" value="PROTEIN KRI1 HOMOLOG"/>
    <property type="match status" value="1"/>
</dbReference>
<feature type="region of interest" description="Disordered" evidence="3">
    <location>
        <begin position="40"/>
        <end position="70"/>
    </location>
</feature>
<comment type="caution">
    <text evidence="5">The sequence shown here is derived from an EMBL/GenBank/DDBJ whole genome shotgun (WGS) entry which is preliminary data.</text>
</comment>
<dbReference type="EMBL" id="JAWQEG010000798">
    <property type="protein sequence ID" value="KAK3885448.1"/>
    <property type="molecule type" value="Genomic_DNA"/>
</dbReference>
<dbReference type="GO" id="GO:0030686">
    <property type="term" value="C:90S preribosome"/>
    <property type="evidence" value="ECO:0007669"/>
    <property type="project" value="TreeGrafter"/>
</dbReference>
<evidence type="ECO:0000256" key="2">
    <source>
        <dbReference type="ARBA" id="ARBA00017294"/>
    </source>
</evidence>
<dbReference type="Proteomes" id="UP001286313">
    <property type="component" value="Unassembled WGS sequence"/>
</dbReference>
<dbReference type="InterPro" id="IPR018034">
    <property type="entry name" value="Kri1"/>
</dbReference>
<dbReference type="AlphaFoldDB" id="A0AAE1G302"/>
<feature type="compositionally biased region" description="Basic residues" evidence="3">
    <location>
        <begin position="763"/>
        <end position="777"/>
    </location>
</feature>
<feature type="region of interest" description="Disordered" evidence="3">
    <location>
        <begin position="1"/>
        <end position="21"/>
    </location>
</feature>
<feature type="compositionally biased region" description="Basic and acidic residues" evidence="3">
    <location>
        <begin position="696"/>
        <end position="707"/>
    </location>
</feature>
<gene>
    <name evidence="5" type="ORF">Pcinc_010332</name>
</gene>
<dbReference type="InterPro" id="IPR024626">
    <property type="entry name" value="Kri1-like_C"/>
</dbReference>
<organism evidence="5 6">
    <name type="scientific">Petrolisthes cinctipes</name>
    <name type="common">Flat porcelain crab</name>
    <dbReference type="NCBI Taxonomy" id="88211"/>
    <lineage>
        <taxon>Eukaryota</taxon>
        <taxon>Metazoa</taxon>
        <taxon>Ecdysozoa</taxon>
        <taxon>Arthropoda</taxon>
        <taxon>Crustacea</taxon>
        <taxon>Multicrustacea</taxon>
        <taxon>Malacostraca</taxon>
        <taxon>Eumalacostraca</taxon>
        <taxon>Eucarida</taxon>
        <taxon>Decapoda</taxon>
        <taxon>Pleocyemata</taxon>
        <taxon>Anomura</taxon>
        <taxon>Galatheoidea</taxon>
        <taxon>Porcellanidae</taxon>
        <taxon>Petrolisthes</taxon>
    </lineage>
</organism>
<comment type="similarity">
    <text evidence="1">Belongs to the KRI1 family.</text>
</comment>
<feature type="region of interest" description="Disordered" evidence="3">
    <location>
        <begin position="751"/>
        <end position="782"/>
    </location>
</feature>
<reference evidence="5" key="1">
    <citation type="submission" date="2023-10" db="EMBL/GenBank/DDBJ databases">
        <title>Genome assemblies of two species of porcelain crab, Petrolisthes cinctipes and Petrolisthes manimaculis (Anomura: Porcellanidae).</title>
        <authorList>
            <person name="Angst P."/>
        </authorList>
    </citation>
    <scope>NUCLEOTIDE SEQUENCE</scope>
    <source>
        <strain evidence="5">PB745_01</strain>
        <tissue evidence="5">Gill</tissue>
    </source>
</reference>
<name>A0AAE1G302_PETCI</name>
<dbReference type="GO" id="GO:0005730">
    <property type="term" value="C:nucleolus"/>
    <property type="evidence" value="ECO:0007669"/>
    <property type="project" value="TreeGrafter"/>
</dbReference>